<dbReference type="PANTHER" id="PTHR10492:SF92">
    <property type="entry name" value="ATP-DEPENDENT DNA HELICASE"/>
    <property type="match status" value="1"/>
</dbReference>
<dbReference type="InterPro" id="IPR010285">
    <property type="entry name" value="DNA_helicase_pif1-like_DEAD"/>
</dbReference>
<protein>
    <recommendedName>
        <fullName evidence="1">ATP-dependent DNA helicase</fullName>
        <ecNumber evidence="1">5.6.2.3</ecNumber>
    </recommendedName>
</protein>
<name>A0A3L6DDK9_MAIZE</name>
<dbReference type="PANTHER" id="PTHR10492">
    <property type="match status" value="1"/>
</dbReference>
<dbReference type="EMBL" id="NCVQ01000010">
    <property type="protein sequence ID" value="PWZ06712.1"/>
    <property type="molecule type" value="Genomic_DNA"/>
</dbReference>
<keyword evidence="1" id="KW-0233">DNA recombination</keyword>
<dbReference type="InterPro" id="IPR027417">
    <property type="entry name" value="P-loop_NTPase"/>
</dbReference>
<dbReference type="GO" id="GO:0005524">
    <property type="term" value="F:ATP binding"/>
    <property type="evidence" value="ECO:0007669"/>
    <property type="project" value="UniProtKB-KW"/>
</dbReference>
<keyword evidence="1" id="KW-0227">DNA damage</keyword>
<dbReference type="Gene3D" id="3.40.50.300">
    <property type="entry name" value="P-loop containing nucleotide triphosphate hydrolases"/>
    <property type="match status" value="1"/>
</dbReference>
<evidence type="ECO:0000259" key="2">
    <source>
        <dbReference type="Pfam" id="PF05970"/>
    </source>
</evidence>
<feature type="domain" description="DNA helicase Pif1-like DEAD-box helicase" evidence="2">
    <location>
        <begin position="27"/>
        <end position="106"/>
    </location>
</feature>
<keyword evidence="1" id="KW-0547">Nucleotide-binding</keyword>
<dbReference type="Pfam" id="PF05970">
    <property type="entry name" value="PIF1"/>
    <property type="match status" value="1"/>
</dbReference>
<gene>
    <name evidence="3" type="ORF">Zm00014a_034550</name>
</gene>
<dbReference type="GO" id="GO:0006281">
    <property type="term" value="P:DNA repair"/>
    <property type="evidence" value="ECO:0007669"/>
    <property type="project" value="UniProtKB-KW"/>
</dbReference>
<proteinExistence type="inferred from homology"/>
<dbReference type="Proteomes" id="UP000251960">
    <property type="component" value="Chromosome 9"/>
</dbReference>
<keyword evidence="1" id="KW-0347">Helicase</keyword>
<keyword evidence="1" id="KW-0234">DNA repair</keyword>
<comment type="catalytic activity">
    <reaction evidence="1">
        <text>ATP + H2O = ADP + phosphate + H(+)</text>
        <dbReference type="Rhea" id="RHEA:13065"/>
        <dbReference type="ChEBI" id="CHEBI:15377"/>
        <dbReference type="ChEBI" id="CHEBI:15378"/>
        <dbReference type="ChEBI" id="CHEBI:30616"/>
        <dbReference type="ChEBI" id="CHEBI:43474"/>
        <dbReference type="ChEBI" id="CHEBI:456216"/>
        <dbReference type="EC" id="5.6.2.3"/>
    </reaction>
</comment>
<keyword evidence="1" id="KW-0067">ATP-binding</keyword>
<comment type="cofactor">
    <cofactor evidence="1">
        <name>Mg(2+)</name>
        <dbReference type="ChEBI" id="CHEBI:18420"/>
    </cofactor>
</comment>
<sequence length="107" mass="11832">MTNVMREMFEKMSITVDPEAKLVVSSLNSEQRHAYDVILSSVENNSGSIFFVDGLRGTGETFPYKALLTIVRRSRKITIATAASRVVASIMPGGRTVHSRLKIPFSI</sequence>
<dbReference type="EC" id="5.6.2.3" evidence="1"/>
<organism evidence="3">
    <name type="scientific">Zea mays</name>
    <name type="common">Maize</name>
    <dbReference type="NCBI Taxonomy" id="4577"/>
    <lineage>
        <taxon>Eukaryota</taxon>
        <taxon>Viridiplantae</taxon>
        <taxon>Streptophyta</taxon>
        <taxon>Embryophyta</taxon>
        <taxon>Tracheophyta</taxon>
        <taxon>Spermatophyta</taxon>
        <taxon>Magnoliopsida</taxon>
        <taxon>Liliopsida</taxon>
        <taxon>Poales</taxon>
        <taxon>Poaceae</taxon>
        <taxon>PACMAD clade</taxon>
        <taxon>Panicoideae</taxon>
        <taxon>Andropogonodae</taxon>
        <taxon>Andropogoneae</taxon>
        <taxon>Tripsacinae</taxon>
        <taxon>Zea</taxon>
    </lineage>
</organism>
<dbReference type="GO" id="GO:0016887">
    <property type="term" value="F:ATP hydrolysis activity"/>
    <property type="evidence" value="ECO:0007669"/>
    <property type="project" value="RHEA"/>
</dbReference>
<comment type="caution">
    <text evidence="3">The sequence shown here is derived from an EMBL/GenBank/DDBJ whole genome shotgun (WGS) entry which is preliminary data.</text>
</comment>
<evidence type="ECO:0000256" key="1">
    <source>
        <dbReference type="RuleBase" id="RU363044"/>
    </source>
</evidence>
<dbReference type="GO" id="GO:0000723">
    <property type="term" value="P:telomere maintenance"/>
    <property type="evidence" value="ECO:0007669"/>
    <property type="project" value="InterPro"/>
</dbReference>
<keyword evidence="1" id="KW-0378">Hydrolase</keyword>
<reference evidence="3" key="1">
    <citation type="journal article" date="2018" name="Nat. Genet.">
        <title>Extensive intraspecific gene order and gene structural variations between Mo17 and other maize genomes.</title>
        <authorList>
            <person name="Sun S."/>
            <person name="Zhou Y."/>
            <person name="Chen J."/>
            <person name="Shi J."/>
            <person name="Zhao H."/>
            <person name="Zhao H."/>
            <person name="Song W."/>
            <person name="Zhang M."/>
            <person name="Cui Y."/>
            <person name="Dong X."/>
            <person name="Liu H."/>
            <person name="Ma X."/>
            <person name="Jiao Y."/>
            <person name="Wang B."/>
            <person name="Wei X."/>
            <person name="Stein J.C."/>
            <person name="Glaubitz J.C."/>
            <person name="Lu F."/>
            <person name="Yu G."/>
            <person name="Liang C."/>
            <person name="Fengler K."/>
            <person name="Li B."/>
            <person name="Rafalski A."/>
            <person name="Schnable P.S."/>
            <person name="Ware D.H."/>
            <person name="Buckler E.S."/>
            <person name="Lai J."/>
        </authorList>
    </citation>
    <scope>NUCLEOTIDE SEQUENCE [LARGE SCALE GENOMIC DNA]</scope>
    <source>
        <tissue evidence="3">Seedling</tissue>
    </source>
</reference>
<dbReference type="AlphaFoldDB" id="A0A3L6DDK9"/>
<dbReference type="GO" id="GO:0006310">
    <property type="term" value="P:DNA recombination"/>
    <property type="evidence" value="ECO:0007669"/>
    <property type="project" value="UniProtKB-KW"/>
</dbReference>
<comment type="similarity">
    <text evidence="1">Belongs to the helicase family.</text>
</comment>
<evidence type="ECO:0000313" key="3">
    <source>
        <dbReference type="EMBL" id="PWZ06712.1"/>
    </source>
</evidence>
<dbReference type="GO" id="GO:0043139">
    <property type="term" value="F:5'-3' DNA helicase activity"/>
    <property type="evidence" value="ECO:0007669"/>
    <property type="project" value="UniProtKB-EC"/>
</dbReference>
<accession>A0A3L6DDK9</accession>